<dbReference type="InterPro" id="IPR002656">
    <property type="entry name" value="Acyl_transf_3_dom"/>
</dbReference>
<feature type="transmembrane region" description="Helical" evidence="1">
    <location>
        <begin position="81"/>
        <end position="100"/>
    </location>
</feature>
<keyword evidence="1" id="KW-0472">Membrane</keyword>
<feature type="transmembrane region" description="Helical" evidence="1">
    <location>
        <begin position="236"/>
        <end position="254"/>
    </location>
</feature>
<comment type="caution">
    <text evidence="3">The sequence shown here is derived from an EMBL/GenBank/DDBJ whole genome shotgun (WGS) entry which is preliminary data.</text>
</comment>
<name>A0A9D2EI91_9MICO</name>
<feature type="transmembrane region" description="Helical" evidence="1">
    <location>
        <begin position="208"/>
        <end position="224"/>
    </location>
</feature>
<dbReference type="AlphaFoldDB" id="A0A9D2EI91"/>
<keyword evidence="1" id="KW-1133">Transmembrane helix</keyword>
<keyword evidence="1" id="KW-0812">Transmembrane</keyword>
<dbReference type="PANTHER" id="PTHR36927">
    <property type="entry name" value="BLR4337 PROTEIN"/>
    <property type="match status" value="1"/>
</dbReference>
<feature type="domain" description="Acyltransferase 3" evidence="2">
    <location>
        <begin position="1"/>
        <end position="339"/>
    </location>
</feature>
<proteinExistence type="predicted"/>
<gene>
    <name evidence="3" type="ORF">H9815_20700</name>
</gene>
<dbReference type="InterPro" id="IPR050623">
    <property type="entry name" value="Glucan_succinyl_AcylTrfase"/>
</dbReference>
<dbReference type="EMBL" id="DXBY01000349">
    <property type="protein sequence ID" value="HIZ38204.1"/>
    <property type="molecule type" value="Genomic_DNA"/>
</dbReference>
<evidence type="ECO:0000313" key="3">
    <source>
        <dbReference type="EMBL" id="HIZ38204.1"/>
    </source>
</evidence>
<reference evidence="3" key="1">
    <citation type="journal article" date="2021" name="PeerJ">
        <title>Extensive microbial diversity within the chicken gut microbiome revealed by metagenomics and culture.</title>
        <authorList>
            <person name="Gilroy R."/>
            <person name="Ravi A."/>
            <person name="Getino M."/>
            <person name="Pursley I."/>
            <person name="Horton D.L."/>
            <person name="Alikhan N.F."/>
            <person name="Baker D."/>
            <person name="Gharbi K."/>
            <person name="Hall N."/>
            <person name="Watson M."/>
            <person name="Adriaenssens E.M."/>
            <person name="Foster-Nyarko E."/>
            <person name="Jarju S."/>
            <person name="Secka A."/>
            <person name="Antonio M."/>
            <person name="Oren A."/>
            <person name="Chaudhuri R.R."/>
            <person name="La Ragione R."/>
            <person name="Hildebrand F."/>
            <person name="Pallen M.J."/>
        </authorList>
    </citation>
    <scope>NUCLEOTIDE SEQUENCE</scope>
    <source>
        <strain evidence="3">ChiGjej4B4-7305</strain>
    </source>
</reference>
<sequence>MDALRGGALLLGIVLHALMPFLPESTWMVVDSRPSALAGPIVFVIHLFRMVLFMMLAGYFGSMVLHRRGTRAYLGDRTKRILLPAIVFWPVAVMSTWLISALNLHLRDLPPPPAAEGASLWLIFGPGVLWFLWTLMEAVLIVVLVRAVLLRTVGAERLGRAARRLGRLLSSPGAVLLPAVPYAVGLILQGSINGGTREPLTLIPEASSLVTYVGAFATGWLLFAQRDNLHRLAGQWPAHLAAAVAGTGVAYLAVEQEFPLAIGAAVLAVAGWCWVYTLLGVCVRYLRRERPALRYLADSSYWAYLLHLPILLLCELVLVDLTWPMPVKVGLTLVVTMALLLSSYHLLVRPRALGAWLNGRRHPLR</sequence>
<keyword evidence="3" id="KW-0012">Acyltransferase</keyword>
<feature type="transmembrane region" description="Helical" evidence="1">
    <location>
        <begin position="39"/>
        <end position="60"/>
    </location>
</feature>
<evidence type="ECO:0000256" key="1">
    <source>
        <dbReference type="SAM" id="Phobius"/>
    </source>
</evidence>
<keyword evidence="3" id="KW-0808">Transferase</keyword>
<dbReference type="PANTHER" id="PTHR36927:SF1">
    <property type="entry name" value="MDO-LIKE PROTEIN"/>
    <property type="match status" value="1"/>
</dbReference>
<feature type="transmembrane region" description="Helical" evidence="1">
    <location>
        <begin position="168"/>
        <end position="188"/>
    </location>
</feature>
<organism evidence="3 4">
    <name type="scientific">Candidatus Ruania gallistercoris</name>
    <dbReference type="NCBI Taxonomy" id="2838746"/>
    <lineage>
        <taxon>Bacteria</taxon>
        <taxon>Bacillati</taxon>
        <taxon>Actinomycetota</taxon>
        <taxon>Actinomycetes</taxon>
        <taxon>Micrococcales</taxon>
        <taxon>Ruaniaceae</taxon>
        <taxon>Ruania</taxon>
    </lineage>
</organism>
<dbReference type="Proteomes" id="UP000824037">
    <property type="component" value="Unassembled WGS sequence"/>
</dbReference>
<protein>
    <submittedName>
        <fullName evidence="3">Acyltransferase</fullName>
    </submittedName>
</protein>
<evidence type="ECO:0000313" key="4">
    <source>
        <dbReference type="Proteomes" id="UP000824037"/>
    </source>
</evidence>
<feature type="transmembrane region" description="Helical" evidence="1">
    <location>
        <begin position="301"/>
        <end position="323"/>
    </location>
</feature>
<reference evidence="3" key="2">
    <citation type="submission" date="2021-04" db="EMBL/GenBank/DDBJ databases">
        <authorList>
            <person name="Gilroy R."/>
        </authorList>
    </citation>
    <scope>NUCLEOTIDE SEQUENCE</scope>
    <source>
        <strain evidence="3">ChiGjej4B4-7305</strain>
    </source>
</reference>
<evidence type="ECO:0000259" key="2">
    <source>
        <dbReference type="Pfam" id="PF01757"/>
    </source>
</evidence>
<feature type="transmembrane region" description="Helical" evidence="1">
    <location>
        <begin position="120"/>
        <end position="147"/>
    </location>
</feature>
<feature type="transmembrane region" description="Helical" evidence="1">
    <location>
        <begin position="329"/>
        <end position="348"/>
    </location>
</feature>
<dbReference type="GO" id="GO:0016747">
    <property type="term" value="F:acyltransferase activity, transferring groups other than amino-acyl groups"/>
    <property type="evidence" value="ECO:0007669"/>
    <property type="project" value="InterPro"/>
</dbReference>
<accession>A0A9D2EI91</accession>
<feature type="transmembrane region" description="Helical" evidence="1">
    <location>
        <begin position="260"/>
        <end position="281"/>
    </location>
</feature>
<dbReference type="Pfam" id="PF01757">
    <property type="entry name" value="Acyl_transf_3"/>
    <property type="match status" value="1"/>
</dbReference>